<gene>
    <name evidence="2" type="ORF">OU415_03190</name>
</gene>
<dbReference type="Pfam" id="PF13416">
    <property type="entry name" value="SBP_bac_8"/>
    <property type="match status" value="1"/>
</dbReference>
<reference evidence="2 3" key="1">
    <citation type="submission" date="2022-11" db="EMBL/GenBank/DDBJ databases">
        <title>Draft genome sequence of Saccharopolyspora sp. WRP15-2 isolated from rhizosphere soils of wild rice in Thailand.</title>
        <authorList>
            <person name="Duangmal K."/>
            <person name="Kammanee S."/>
            <person name="Muangham S."/>
        </authorList>
    </citation>
    <scope>NUCLEOTIDE SEQUENCE [LARGE SCALE GENOMIC DNA]</scope>
    <source>
        <strain evidence="2 3">WRP15-2</strain>
    </source>
</reference>
<dbReference type="PANTHER" id="PTHR43649:SF12">
    <property type="entry name" value="DIACETYLCHITOBIOSE BINDING PROTEIN DASA"/>
    <property type="match status" value="1"/>
</dbReference>
<proteinExistence type="predicted"/>
<keyword evidence="1" id="KW-0732">Signal</keyword>
<organism evidence="2 3">
    <name type="scientific">Saccharopolyspora oryzae</name>
    <dbReference type="NCBI Taxonomy" id="2997343"/>
    <lineage>
        <taxon>Bacteria</taxon>
        <taxon>Bacillati</taxon>
        <taxon>Actinomycetota</taxon>
        <taxon>Actinomycetes</taxon>
        <taxon>Pseudonocardiales</taxon>
        <taxon>Pseudonocardiaceae</taxon>
        <taxon>Saccharopolyspora</taxon>
    </lineage>
</organism>
<feature type="chain" id="PRO_5045997045" evidence="1">
    <location>
        <begin position="24"/>
        <end position="459"/>
    </location>
</feature>
<dbReference type="RefSeq" id="WP_270946993.1">
    <property type="nucleotide sequence ID" value="NZ_JAQGLA010000003.1"/>
</dbReference>
<dbReference type="EMBL" id="JAQGLA010000003">
    <property type="protein sequence ID" value="MDA3624426.1"/>
    <property type="molecule type" value="Genomic_DNA"/>
</dbReference>
<dbReference type="PROSITE" id="PS51257">
    <property type="entry name" value="PROKAR_LIPOPROTEIN"/>
    <property type="match status" value="1"/>
</dbReference>
<evidence type="ECO:0000313" key="2">
    <source>
        <dbReference type="EMBL" id="MDA3624426.1"/>
    </source>
</evidence>
<protein>
    <submittedName>
        <fullName evidence="2">ABC transporter substrate-binding protein</fullName>
    </submittedName>
</protein>
<evidence type="ECO:0000313" key="3">
    <source>
        <dbReference type="Proteomes" id="UP001210380"/>
    </source>
</evidence>
<keyword evidence="3" id="KW-1185">Reference proteome</keyword>
<dbReference type="Gene3D" id="3.40.190.10">
    <property type="entry name" value="Periplasmic binding protein-like II"/>
    <property type="match status" value="1"/>
</dbReference>
<evidence type="ECO:0000256" key="1">
    <source>
        <dbReference type="SAM" id="SignalP"/>
    </source>
</evidence>
<accession>A0ABT4URS9</accession>
<dbReference type="InterPro" id="IPR050490">
    <property type="entry name" value="Bact_solute-bd_prot1"/>
</dbReference>
<sequence>MRNARRSGVLGAMLGAVVLLATACGGLGSTAADSGAAEIAPELDPNQQVDITFESYNLATAGAWTDTINGLLAEFQAKHPNIKVHGQPPQGAAGSNAGANTVASVQSQLVVGKAPDVAQLTFGDLDYAVHQLRPKALDDIVGRDAVQAHFEGAHPVHPRARELAKLDGKTYGMPYVFSTPVLYYNADLFRRAGLDPDKPPTTWAEVQQAGLAIKNSTGTPGAYLDCLTKTSGDWCLQGLIRSNGGQVLSADRKSLTFAEPPAVEAISMAQQLVKSGVTPDLTQAQAMDAMGRGQLGMFLETSALQGSLQSQSAGKWELRAAPMPSFGGNPTVPTNSGSALFVMSDDKAKQRASWELIKFLTSDEAYQAISSKIGYLPLRTGLVDDPNGLKPWADRNPLIRPNLTQLDRLEPWVSFPGDHYVQIRDLMLQAVENSVYRGQDPQATLSEAQRRATELMPRS</sequence>
<feature type="signal peptide" evidence="1">
    <location>
        <begin position="1"/>
        <end position="23"/>
    </location>
</feature>
<dbReference type="InterPro" id="IPR006059">
    <property type="entry name" value="SBP"/>
</dbReference>
<name>A0ABT4URS9_9PSEU</name>
<dbReference type="Proteomes" id="UP001210380">
    <property type="component" value="Unassembled WGS sequence"/>
</dbReference>
<dbReference type="SUPFAM" id="SSF53850">
    <property type="entry name" value="Periplasmic binding protein-like II"/>
    <property type="match status" value="1"/>
</dbReference>
<dbReference type="CDD" id="cd14748">
    <property type="entry name" value="PBP2_UgpB"/>
    <property type="match status" value="1"/>
</dbReference>
<comment type="caution">
    <text evidence="2">The sequence shown here is derived from an EMBL/GenBank/DDBJ whole genome shotgun (WGS) entry which is preliminary data.</text>
</comment>
<dbReference type="PANTHER" id="PTHR43649">
    <property type="entry name" value="ARABINOSE-BINDING PROTEIN-RELATED"/>
    <property type="match status" value="1"/>
</dbReference>